<name>A0A6I4TCE8_9SPHN</name>
<dbReference type="Proteomes" id="UP000439522">
    <property type="component" value="Unassembled WGS sequence"/>
</dbReference>
<dbReference type="AlphaFoldDB" id="A0A6I4TCE8"/>
<keyword evidence="2" id="KW-0378">Hydrolase</keyword>
<keyword evidence="3" id="KW-1185">Reference proteome</keyword>
<proteinExistence type="predicted"/>
<dbReference type="Gene3D" id="3.20.20.140">
    <property type="entry name" value="Metal-dependent hydrolases"/>
    <property type="match status" value="2"/>
</dbReference>
<evidence type="ECO:0000313" key="2">
    <source>
        <dbReference type="EMBL" id="MXO74327.1"/>
    </source>
</evidence>
<dbReference type="OrthoDB" id="9766983at2"/>
<evidence type="ECO:0000259" key="1">
    <source>
        <dbReference type="Pfam" id="PF07969"/>
    </source>
</evidence>
<feature type="domain" description="Amidohydrolase 3" evidence="1">
    <location>
        <begin position="45"/>
        <end position="549"/>
    </location>
</feature>
<dbReference type="InterPro" id="IPR011059">
    <property type="entry name" value="Metal-dep_hydrolase_composite"/>
</dbReference>
<dbReference type="GO" id="GO:0016812">
    <property type="term" value="F:hydrolase activity, acting on carbon-nitrogen (but not peptide) bonds, in cyclic amides"/>
    <property type="evidence" value="ECO:0007669"/>
    <property type="project" value="TreeGrafter"/>
</dbReference>
<dbReference type="GO" id="GO:0005829">
    <property type="term" value="C:cytosol"/>
    <property type="evidence" value="ECO:0007669"/>
    <property type="project" value="TreeGrafter"/>
</dbReference>
<dbReference type="Pfam" id="PF07969">
    <property type="entry name" value="Amidohydro_3"/>
    <property type="match status" value="1"/>
</dbReference>
<gene>
    <name evidence="2" type="ORF">GRI40_03695</name>
</gene>
<organism evidence="2 3">
    <name type="scientific">Tsuneonella aeria</name>
    <dbReference type="NCBI Taxonomy" id="1837929"/>
    <lineage>
        <taxon>Bacteria</taxon>
        <taxon>Pseudomonadati</taxon>
        <taxon>Pseudomonadota</taxon>
        <taxon>Alphaproteobacteria</taxon>
        <taxon>Sphingomonadales</taxon>
        <taxon>Erythrobacteraceae</taxon>
        <taxon>Tsuneonella</taxon>
    </lineage>
</organism>
<dbReference type="Gene3D" id="2.30.40.10">
    <property type="entry name" value="Urease, subunit C, domain 1"/>
    <property type="match status" value="1"/>
</dbReference>
<dbReference type="EMBL" id="WTZA01000001">
    <property type="protein sequence ID" value="MXO74327.1"/>
    <property type="molecule type" value="Genomic_DNA"/>
</dbReference>
<dbReference type="RefSeq" id="WP_160610092.1">
    <property type="nucleotide sequence ID" value="NZ_WTZA01000001.1"/>
</dbReference>
<sequence>MSAYDLVIRGGTVVDGSGGAPFVGDVAVNAGRIAAVGAVTGRGAEEIDATGRIVTPGFVDPHTHYDGQAIWSDRLSPSSSHGVTSVVLGNCGVGFAPCRAEDRETLIDVMEGVEDIPGVVMADGLPWSWETFPQYLDALEAGLRDIDVAAFLPHSPLRVYAMGARGANREPANDDDLATMRGLAREAIEAGAIGFATSRLLIHKTASGAAIPSFDADTDELKAITAGMAEAGSGILQVVPNLFLGLGPEFALIADVAESCGRPATVTLGTANDGAPNWDGALEVMDGAGARGVSMTSQVLPRPIGMIEGLELSVHPFVLCPSWQALAKLPLDEKLAAMRDPHLRANLIAEEPDPGHPLAQMARNWEWLFPFAGEPDYAPAKDTSVAALAARANVSPPEWAYDWLTEGAGGNFLLATLGNYYEGRLDVVKELLSRPDCIVGLGDGGAHYSAICDASYPTFMLTHWVRDARGEGFSLEQAVHMLSRKPALAIGLGDRGLIAPGMKADLNVIDLDRLHLPMPHVAYDLPAGGRRLDQRATGYDATVVAGTVIRRFDEDTGARPGRLVRGAR</sequence>
<protein>
    <submittedName>
        <fullName evidence="2">Amidohydrolase family protein</fullName>
    </submittedName>
</protein>
<dbReference type="InterPro" id="IPR013108">
    <property type="entry name" value="Amidohydro_3"/>
</dbReference>
<reference evidence="2 3" key="1">
    <citation type="submission" date="2019-12" db="EMBL/GenBank/DDBJ databases">
        <title>Genomic-based taxomic classification of the family Erythrobacteraceae.</title>
        <authorList>
            <person name="Xu L."/>
        </authorList>
    </citation>
    <scope>NUCLEOTIDE SEQUENCE [LARGE SCALE GENOMIC DNA]</scope>
    <source>
        <strain evidence="2 3">100921-2</strain>
    </source>
</reference>
<dbReference type="PANTHER" id="PTHR11647:SF1">
    <property type="entry name" value="COLLAPSIN RESPONSE MEDIATOR PROTEIN"/>
    <property type="match status" value="1"/>
</dbReference>
<dbReference type="SUPFAM" id="SSF51338">
    <property type="entry name" value="Composite domain of metallo-dependent hydrolases"/>
    <property type="match status" value="1"/>
</dbReference>
<dbReference type="CDD" id="cd01297">
    <property type="entry name" value="D-aminoacylase"/>
    <property type="match status" value="1"/>
</dbReference>
<dbReference type="SUPFAM" id="SSF51556">
    <property type="entry name" value="Metallo-dependent hydrolases"/>
    <property type="match status" value="1"/>
</dbReference>
<accession>A0A6I4TCE8</accession>
<dbReference type="InterPro" id="IPR032466">
    <property type="entry name" value="Metal_Hydrolase"/>
</dbReference>
<dbReference type="InterPro" id="IPR050378">
    <property type="entry name" value="Metallo-dep_Hydrolases_sf"/>
</dbReference>
<dbReference type="PANTHER" id="PTHR11647">
    <property type="entry name" value="HYDRANTOINASE/DIHYDROPYRIMIDINASE FAMILY MEMBER"/>
    <property type="match status" value="1"/>
</dbReference>
<comment type="caution">
    <text evidence="2">The sequence shown here is derived from an EMBL/GenBank/DDBJ whole genome shotgun (WGS) entry which is preliminary data.</text>
</comment>
<evidence type="ECO:0000313" key="3">
    <source>
        <dbReference type="Proteomes" id="UP000439522"/>
    </source>
</evidence>